<keyword evidence="2" id="KW-0436">Ligase</keyword>
<gene>
    <name evidence="2" type="ORF">COT50_04425</name>
</gene>
<evidence type="ECO:0000313" key="2">
    <source>
        <dbReference type="EMBL" id="PIS22001.1"/>
    </source>
</evidence>
<evidence type="ECO:0000313" key="3">
    <source>
        <dbReference type="Proteomes" id="UP000231252"/>
    </source>
</evidence>
<feature type="domain" description="RNA ligase" evidence="1">
    <location>
        <begin position="199"/>
        <end position="366"/>
    </location>
</feature>
<dbReference type="Pfam" id="PF09414">
    <property type="entry name" value="RNA_ligase"/>
    <property type="match status" value="1"/>
</dbReference>
<accession>A0A2H0XAW3</accession>
<sequence length="376" mass="42313">MGAVVNFAKSPKIANQCYNPPMERKLASIQKILDIKPIEGADTIVCATVLGWHVVTRKDEFKVGDLCVYFEVDSLLPVTEDFAFLAKGGVKKSYFGGKEYEGYRLRTIKLRGQVSQGLCLPMSILTGKKYPNDAREVPVYDYKEGLDVSALLGVVKYEGAIPACLTGVVRGLFPSYIPKTDEIRLQAVPQILERHKAKRFYVTEKVDGTSMTVFLKDGELHVCSRGLDLLESDKNTYWQVVRALNLEEKLRTLAKPYALQGEVVGDHIQNNRLKINGHTSFFFNIYDIEKGKFLAYTDFMSTIKELDVPVVPLIDDNFTLLPTVDEMVVYATRKSVIADTEVEGVVIRSIEETQDEDLGRLSFKVINPEFLLKYGE</sequence>
<dbReference type="NCBIfam" id="TIGR02306">
    <property type="entry name" value="RNA_lig_DRB0094"/>
    <property type="match status" value="1"/>
</dbReference>
<proteinExistence type="predicted"/>
<dbReference type="EMBL" id="PEYU01000099">
    <property type="protein sequence ID" value="PIS22001.1"/>
    <property type="molecule type" value="Genomic_DNA"/>
</dbReference>
<name>A0A2H0XAW3_UNCKA</name>
<comment type="caution">
    <text evidence="2">The sequence shown here is derived from an EMBL/GenBank/DDBJ whole genome shotgun (WGS) entry which is preliminary data.</text>
</comment>
<dbReference type="Gene3D" id="3.30.470.30">
    <property type="entry name" value="DNA ligase/mRNA capping enzyme"/>
    <property type="match status" value="1"/>
</dbReference>
<dbReference type="Proteomes" id="UP000231252">
    <property type="component" value="Unassembled WGS sequence"/>
</dbReference>
<organism evidence="2 3">
    <name type="scientific">candidate division WWE3 bacterium CG08_land_8_20_14_0_20_41_10</name>
    <dbReference type="NCBI Taxonomy" id="1975085"/>
    <lineage>
        <taxon>Bacteria</taxon>
        <taxon>Katanobacteria</taxon>
    </lineage>
</organism>
<dbReference type="SUPFAM" id="SSF56091">
    <property type="entry name" value="DNA ligase/mRNA capping enzyme, catalytic domain"/>
    <property type="match status" value="1"/>
</dbReference>
<reference evidence="3" key="1">
    <citation type="submission" date="2017-09" db="EMBL/GenBank/DDBJ databases">
        <title>Depth-based differentiation of microbial function through sediment-hosted aquifers and enrichment of novel symbionts in the deep terrestrial subsurface.</title>
        <authorList>
            <person name="Probst A.J."/>
            <person name="Ladd B."/>
            <person name="Jarett J.K."/>
            <person name="Geller-Mcgrath D.E."/>
            <person name="Sieber C.M.K."/>
            <person name="Emerson J.B."/>
            <person name="Anantharaman K."/>
            <person name="Thomas B.C."/>
            <person name="Malmstrom R."/>
            <person name="Stieglmeier M."/>
            <person name="Klingl A."/>
            <person name="Woyke T."/>
            <person name="Ryan C.M."/>
            <person name="Banfield J.F."/>
        </authorList>
    </citation>
    <scope>NUCLEOTIDE SEQUENCE [LARGE SCALE GENOMIC DNA]</scope>
</reference>
<protein>
    <submittedName>
        <fullName evidence="2">RNA ligase (ATP)</fullName>
    </submittedName>
</protein>
<dbReference type="InterPro" id="IPR012646">
    <property type="entry name" value="RNA_ligase_DRB0094"/>
</dbReference>
<dbReference type="AlphaFoldDB" id="A0A2H0XAW3"/>
<dbReference type="Pfam" id="PF21189">
    <property type="entry name" value="PHA02142"/>
    <property type="match status" value="1"/>
</dbReference>
<dbReference type="GO" id="GO:0016874">
    <property type="term" value="F:ligase activity"/>
    <property type="evidence" value="ECO:0007669"/>
    <property type="project" value="UniProtKB-KW"/>
</dbReference>
<dbReference type="InterPro" id="IPR021122">
    <property type="entry name" value="RNA_ligase_dom_REL/Rnl2"/>
</dbReference>
<evidence type="ECO:0000259" key="1">
    <source>
        <dbReference type="Pfam" id="PF09414"/>
    </source>
</evidence>